<dbReference type="GO" id="GO:0046872">
    <property type="term" value="F:metal ion binding"/>
    <property type="evidence" value="ECO:0007669"/>
    <property type="project" value="UniProtKB-KW"/>
</dbReference>
<dbReference type="GO" id="GO:0005737">
    <property type="term" value="C:cytoplasm"/>
    <property type="evidence" value="ECO:0007669"/>
    <property type="project" value="UniProtKB-SubCell"/>
</dbReference>
<dbReference type="Pfam" id="PF04570">
    <property type="entry name" value="zf-FLZ"/>
    <property type="match status" value="1"/>
</dbReference>
<evidence type="ECO:0000313" key="9">
    <source>
        <dbReference type="Proteomes" id="UP001231189"/>
    </source>
</evidence>
<protein>
    <recommendedName>
        <fullName evidence="7">FLZ-type domain-containing protein</fullName>
    </recommendedName>
</protein>
<evidence type="ECO:0000256" key="3">
    <source>
        <dbReference type="ARBA" id="ARBA00022490"/>
    </source>
</evidence>
<dbReference type="InterPro" id="IPR007650">
    <property type="entry name" value="Zf-FLZ_dom"/>
</dbReference>
<evidence type="ECO:0000259" key="7">
    <source>
        <dbReference type="PROSITE" id="PS51795"/>
    </source>
</evidence>
<comment type="caution">
    <text evidence="8">The sequence shown here is derived from an EMBL/GenBank/DDBJ whole genome shotgun (WGS) entry which is preliminary data.</text>
</comment>
<feature type="zinc finger region" description="FLZ-type" evidence="5">
    <location>
        <begin position="40"/>
        <end position="84"/>
    </location>
</feature>
<sequence length="100" mass="10692">MLGKRQMTSEAPLPSAAKQARQESPGDKAHATSPGVKVAAFLTSCAFCGKGLGPGMDTYIYRGEVAFCSHECRERHIQLMDHECSLSNIGTAPEQSAHIS</sequence>
<gene>
    <name evidence="8" type="ORF">QYE76_026686</name>
</gene>
<keyword evidence="3" id="KW-0963">Cytoplasm</keyword>
<dbReference type="EMBL" id="JAUUTY010000006">
    <property type="protein sequence ID" value="KAK1621169.1"/>
    <property type="molecule type" value="Genomic_DNA"/>
</dbReference>
<dbReference type="PANTHER" id="PTHR33059:SF104">
    <property type="entry name" value="OS02G0751300 PROTEIN"/>
    <property type="match status" value="1"/>
</dbReference>
<organism evidence="8 9">
    <name type="scientific">Lolium multiflorum</name>
    <name type="common">Italian ryegrass</name>
    <name type="synonym">Lolium perenne subsp. multiflorum</name>
    <dbReference type="NCBI Taxonomy" id="4521"/>
    <lineage>
        <taxon>Eukaryota</taxon>
        <taxon>Viridiplantae</taxon>
        <taxon>Streptophyta</taxon>
        <taxon>Embryophyta</taxon>
        <taxon>Tracheophyta</taxon>
        <taxon>Spermatophyta</taxon>
        <taxon>Magnoliopsida</taxon>
        <taxon>Liliopsida</taxon>
        <taxon>Poales</taxon>
        <taxon>Poaceae</taxon>
        <taxon>BOP clade</taxon>
        <taxon>Pooideae</taxon>
        <taxon>Poodae</taxon>
        <taxon>Poeae</taxon>
        <taxon>Poeae Chloroplast Group 2 (Poeae type)</taxon>
        <taxon>Loliodinae</taxon>
        <taxon>Loliinae</taxon>
        <taxon>Lolium</taxon>
    </lineage>
</organism>
<evidence type="ECO:0000256" key="6">
    <source>
        <dbReference type="SAM" id="MobiDB-lite"/>
    </source>
</evidence>
<evidence type="ECO:0000256" key="1">
    <source>
        <dbReference type="ARBA" id="ARBA00004496"/>
    </source>
</evidence>
<comment type="similarity">
    <text evidence="2">Belongs to the FLZ family.</text>
</comment>
<evidence type="ECO:0000256" key="5">
    <source>
        <dbReference type="PROSITE-ProRule" id="PRU01131"/>
    </source>
</evidence>
<dbReference type="PROSITE" id="PS51795">
    <property type="entry name" value="ZF_FLZ"/>
    <property type="match status" value="1"/>
</dbReference>
<keyword evidence="4" id="KW-0479">Metal-binding</keyword>
<comment type="subcellular location">
    <subcellularLocation>
        <location evidence="1">Cytoplasm</location>
    </subcellularLocation>
</comment>
<proteinExistence type="inferred from homology"/>
<evidence type="ECO:0000256" key="4">
    <source>
        <dbReference type="ARBA" id="ARBA00022723"/>
    </source>
</evidence>
<dbReference type="Proteomes" id="UP001231189">
    <property type="component" value="Unassembled WGS sequence"/>
</dbReference>
<feature type="region of interest" description="Disordered" evidence="6">
    <location>
        <begin position="1"/>
        <end position="33"/>
    </location>
</feature>
<accession>A0AAD8VVU3</accession>
<dbReference type="PANTHER" id="PTHR33059">
    <property type="entry name" value="FCS-LIKE ZINC FINGER 5"/>
    <property type="match status" value="1"/>
</dbReference>
<keyword evidence="9" id="KW-1185">Reference proteome</keyword>
<feature type="compositionally biased region" description="Basic and acidic residues" evidence="6">
    <location>
        <begin position="20"/>
        <end position="30"/>
    </location>
</feature>
<reference evidence="8" key="1">
    <citation type="submission" date="2023-07" db="EMBL/GenBank/DDBJ databases">
        <title>A chromosome-level genome assembly of Lolium multiflorum.</title>
        <authorList>
            <person name="Chen Y."/>
            <person name="Copetti D."/>
            <person name="Kolliker R."/>
            <person name="Studer B."/>
        </authorList>
    </citation>
    <scope>NUCLEOTIDE SEQUENCE</scope>
    <source>
        <strain evidence="8">02402/16</strain>
        <tissue evidence="8">Leaf</tissue>
    </source>
</reference>
<dbReference type="AlphaFoldDB" id="A0AAD8VVU3"/>
<evidence type="ECO:0000256" key="2">
    <source>
        <dbReference type="ARBA" id="ARBA00009374"/>
    </source>
</evidence>
<feature type="domain" description="FLZ-type" evidence="7">
    <location>
        <begin position="40"/>
        <end position="84"/>
    </location>
</feature>
<evidence type="ECO:0000313" key="8">
    <source>
        <dbReference type="EMBL" id="KAK1621169.1"/>
    </source>
</evidence>
<name>A0AAD8VVU3_LOLMU</name>